<sequence precursor="true">MKRAFLLFLVLCSSATIRTTEFNTVTIQFENEQHPTAEAGGGPGMDVVRDGDVTVVDITDLNTPRLIRHFQITGNPDLAFIGDGYVLIPAGRQGLIRFVL</sequence>
<evidence type="ECO:0000313" key="3">
    <source>
        <dbReference type="Proteomes" id="UP000320839"/>
    </source>
</evidence>
<protein>
    <submittedName>
        <fullName evidence="2">Uncharacterized protein</fullName>
    </submittedName>
</protein>
<proteinExistence type="predicted"/>
<name>A0A518FQY2_9PLAN</name>
<keyword evidence="1" id="KW-0732">Signal</keyword>
<reference evidence="2 3" key="1">
    <citation type="submission" date="2019-02" db="EMBL/GenBank/DDBJ databases">
        <title>Deep-cultivation of Planctomycetes and their phenomic and genomic characterization uncovers novel biology.</title>
        <authorList>
            <person name="Wiegand S."/>
            <person name="Jogler M."/>
            <person name="Boedeker C."/>
            <person name="Pinto D."/>
            <person name="Vollmers J."/>
            <person name="Rivas-Marin E."/>
            <person name="Kohn T."/>
            <person name="Peeters S.H."/>
            <person name="Heuer A."/>
            <person name="Rast P."/>
            <person name="Oberbeckmann S."/>
            <person name="Bunk B."/>
            <person name="Jeske O."/>
            <person name="Meyerdierks A."/>
            <person name="Storesund J.E."/>
            <person name="Kallscheuer N."/>
            <person name="Luecker S."/>
            <person name="Lage O.M."/>
            <person name="Pohl T."/>
            <person name="Merkel B.J."/>
            <person name="Hornburger P."/>
            <person name="Mueller R.-W."/>
            <person name="Bruemmer F."/>
            <person name="Labrenz M."/>
            <person name="Spormann A.M."/>
            <person name="Op den Camp H."/>
            <person name="Overmann J."/>
            <person name="Amann R."/>
            <person name="Jetten M.S.M."/>
            <person name="Mascher T."/>
            <person name="Medema M.H."/>
            <person name="Devos D.P."/>
            <person name="Kaster A.-K."/>
            <person name="Ovreas L."/>
            <person name="Rohde M."/>
            <person name="Galperin M.Y."/>
            <person name="Jogler C."/>
        </authorList>
    </citation>
    <scope>NUCLEOTIDE SEQUENCE [LARGE SCALE GENOMIC DNA]</scope>
    <source>
        <strain evidence="2 3">Pan153</strain>
    </source>
</reference>
<dbReference type="RefSeq" id="WP_145456909.1">
    <property type="nucleotide sequence ID" value="NZ_CP036317.1"/>
</dbReference>
<organism evidence="2 3">
    <name type="scientific">Gimesia panareensis</name>
    <dbReference type="NCBI Taxonomy" id="2527978"/>
    <lineage>
        <taxon>Bacteria</taxon>
        <taxon>Pseudomonadati</taxon>
        <taxon>Planctomycetota</taxon>
        <taxon>Planctomycetia</taxon>
        <taxon>Planctomycetales</taxon>
        <taxon>Planctomycetaceae</taxon>
        <taxon>Gimesia</taxon>
    </lineage>
</organism>
<evidence type="ECO:0000256" key="1">
    <source>
        <dbReference type="SAM" id="SignalP"/>
    </source>
</evidence>
<dbReference type="EMBL" id="CP036317">
    <property type="protein sequence ID" value="QDV18754.1"/>
    <property type="molecule type" value="Genomic_DNA"/>
</dbReference>
<feature type="signal peptide" evidence="1">
    <location>
        <begin position="1"/>
        <end position="18"/>
    </location>
</feature>
<dbReference type="Proteomes" id="UP000320839">
    <property type="component" value="Chromosome"/>
</dbReference>
<accession>A0A518FQY2</accession>
<dbReference type="AlphaFoldDB" id="A0A518FQY2"/>
<gene>
    <name evidence="2" type="ORF">Pan153_34150</name>
</gene>
<evidence type="ECO:0000313" key="2">
    <source>
        <dbReference type="EMBL" id="QDV18754.1"/>
    </source>
</evidence>
<feature type="chain" id="PRO_5021872425" evidence="1">
    <location>
        <begin position="19"/>
        <end position="100"/>
    </location>
</feature>